<gene>
    <name evidence="2" type="ORF">AB0887_27340</name>
</gene>
<comment type="caution">
    <text evidence="2">The sequence shown here is derived from an EMBL/GenBank/DDBJ whole genome shotgun (WGS) entry which is preliminary data.</text>
</comment>
<protein>
    <submittedName>
        <fullName evidence="2">Uncharacterized protein</fullName>
    </submittedName>
</protein>
<proteinExistence type="predicted"/>
<reference evidence="2 3" key="1">
    <citation type="submission" date="2024-06" db="EMBL/GenBank/DDBJ databases">
        <title>The Natural Products Discovery Center: Release of the First 8490 Sequenced Strains for Exploring Actinobacteria Biosynthetic Diversity.</title>
        <authorList>
            <person name="Kalkreuter E."/>
            <person name="Kautsar S.A."/>
            <person name="Yang D."/>
            <person name="Bader C.D."/>
            <person name="Teijaro C.N."/>
            <person name="Fluegel L."/>
            <person name="Davis C.M."/>
            <person name="Simpson J.R."/>
            <person name="Lauterbach L."/>
            <person name="Steele A.D."/>
            <person name="Gui C."/>
            <person name="Meng S."/>
            <person name="Li G."/>
            <person name="Viehrig K."/>
            <person name="Ye F."/>
            <person name="Su P."/>
            <person name="Kiefer A.F."/>
            <person name="Nichols A."/>
            <person name="Cepeda A.J."/>
            <person name="Yan W."/>
            <person name="Fan B."/>
            <person name="Jiang Y."/>
            <person name="Adhikari A."/>
            <person name="Zheng C.-J."/>
            <person name="Schuster L."/>
            <person name="Cowan T.M."/>
            <person name="Smanski M.J."/>
            <person name="Chevrette M.G."/>
            <person name="De Carvalho L.P.S."/>
            <person name="Shen B."/>
        </authorList>
    </citation>
    <scope>NUCLEOTIDE SEQUENCE [LARGE SCALE GENOMIC DNA]</scope>
    <source>
        <strain evidence="2 3">NPDC047833</strain>
    </source>
</reference>
<feature type="region of interest" description="Disordered" evidence="1">
    <location>
        <begin position="1"/>
        <end position="27"/>
    </location>
</feature>
<organism evidence="2 3">
    <name type="scientific">Streptomyces huasconensis</name>
    <dbReference type="NCBI Taxonomy" id="1854574"/>
    <lineage>
        <taxon>Bacteria</taxon>
        <taxon>Bacillati</taxon>
        <taxon>Actinomycetota</taxon>
        <taxon>Actinomycetes</taxon>
        <taxon>Kitasatosporales</taxon>
        <taxon>Streptomycetaceae</taxon>
        <taxon>Streptomyces</taxon>
    </lineage>
</organism>
<sequence>MPAPTADGITGETAASDAETMMRRDGYLPPDEAAADLGCGKRWLLDGLNKHGFPHTRMGRAKWLSPEDREEIRKLCRVPAEPAKIVRLRRARKPARAKSAA</sequence>
<dbReference type="Proteomes" id="UP001553843">
    <property type="component" value="Unassembled WGS sequence"/>
</dbReference>
<evidence type="ECO:0000313" key="2">
    <source>
        <dbReference type="EMBL" id="MEW2365652.1"/>
    </source>
</evidence>
<evidence type="ECO:0000256" key="1">
    <source>
        <dbReference type="SAM" id="MobiDB-lite"/>
    </source>
</evidence>
<dbReference type="EMBL" id="JBEYRS010000012">
    <property type="protein sequence ID" value="MEW2365652.1"/>
    <property type="molecule type" value="Genomic_DNA"/>
</dbReference>
<name>A0ABV3M1S7_9ACTN</name>
<accession>A0ABV3M1S7</accession>
<keyword evidence="3" id="KW-1185">Reference proteome</keyword>
<dbReference type="RefSeq" id="WP_359780933.1">
    <property type="nucleotide sequence ID" value="NZ_JBEYRR010000008.1"/>
</dbReference>
<evidence type="ECO:0000313" key="3">
    <source>
        <dbReference type="Proteomes" id="UP001553843"/>
    </source>
</evidence>